<accession>A0ABQ4V2T3</accession>
<reference evidence="1" key="1">
    <citation type="journal article" date="2021" name="Front. Microbiol.">
        <title>Comprehensive Comparative Genomics and Phenotyping of Methylobacterium Species.</title>
        <authorList>
            <person name="Alessa O."/>
            <person name="Ogura Y."/>
            <person name="Fujitani Y."/>
            <person name="Takami H."/>
            <person name="Hayashi T."/>
            <person name="Sahin N."/>
            <person name="Tani A."/>
        </authorList>
    </citation>
    <scope>NUCLEOTIDE SEQUENCE</scope>
    <source>
        <strain evidence="1">DSM 14458</strain>
    </source>
</reference>
<dbReference type="EMBL" id="BPRE01000042">
    <property type="protein sequence ID" value="GJE78666.1"/>
    <property type="molecule type" value="Genomic_DNA"/>
</dbReference>
<name>A0ABQ4V2T3_9HYPH</name>
<comment type="caution">
    <text evidence="1">The sequence shown here is derived from an EMBL/GenBank/DDBJ whole genome shotgun (WGS) entry which is preliminary data.</text>
</comment>
<reference evidence="1" key="2">
    <citation type="submission" date="2021-08" db="EMBL/GenBank/DDBJ databases">
        <authorList>
            <person name="Tani A."/>
            <person name="Ola A."/>
            <person name="Ogura Y."/>
            <person name="Katsura K."/>
            <person name="Hayashi T."/>
        </authorList>
    </citation>
    <scope>NUCLEOTIDE SEQUENCE</scope>
    <source>
        <strain evidence="1">DSM 14458</strain>
    </source>
</reference>
<protein>
    <submittedName>
        <fullName evidence="1">Uncharacterized protein</fullName>
    </submittedName>
</protein>
<sequence length="53" mass="5481">MPVVLILLAVSAPERPFPTMQACAQAAPAVARRAGRGAVPVCVTVAPTVRRGR</sequence>
<dbReference type="Proteomes" id="UP001055093">
    <property type="component" value="Unassembled WGS sequence"/>
</dbReference>
<organism evidence="1 2">
    <name type="scientific">Methylorubrum suomiense</name>
    <dbReference type="NCBI Taxonomy" id="144191"/>
    <lineage>
        <taxon>Bacteria</taxon>
        <taxon>Pseudomonadati</taxon>
        <taxon>Pseudomonadota</taxon>
        <taxon>Alphaproteobacteria</taxon>
        <taxon>Hyphomicrobiales</taxon>
        <taxon>Methylobacteriaceae</taxon>
        <taxon>Methylorubrum</taxon>
    </lineage>
</organism>
<evidence type="ECO:0000313" key="2">
    <source>
        <dbReference type="Proteomes" id="UP001055093"/>
    </source>
</evidence>
<keyword evidence="2" id="KW-1185">Reference proteome</keyword>
<evidence type="ECO:0000313" key="1">
    <source>
        <dbReference type="EMBL" id="GJE78666.1"/>
    </source>
</evidence>
<proteinExistence type="predicted"/>
<gene>
    <name evidence="1" type="ORF">BGCPKDLD_5288</name>
</gene>